<gene>
    <name evidence="1" type="ORF">PR048_026351</name>
</gene>
<proteinExistence type="predicted"/>
<sequence>MPLPFSNPNLKSNGTLLRKDKWPTSTIPIAHPALLNETAIFCHPITPPHDFTCHCRTRNPSSNEDARVHASSTPPPSAHHSVPVIPAHGTIEQTAAVVLCNKCGCSVAITATIDFFIINSNKCQFTHTNHNRRSCASINNTNQVACTALLQTCAGPAYTQNKHPVLQIPFWENHVSANKSTLQKNKQNHMQFNYGHMNGALILYGFMERDRIQSEMMLAYPNILSGNQLPPTHCQEPMCYGVGIDIVKYRHCRHQIHQRCVPLNVWIADMEQPYEFQAFTMRHNNMLALFQSLPMFASVPTEECRACLEDCTTQLHHYDACEEVWPNGVGGQLSRDA</sequence>
<dbReference type="EMBL" id="JARBHB010000011">
    <property type="protein sequence ID" value="KAJ8872736.1"/>
    <property type="molecule type" value="Genomic_DNA"/>
</dbReference>
<organism evidence="1 2">
    <name type="scientific">Dryococelus australis</name>
    <dbReference type="NCBI Taxonomy" id="614101"/>
    <lineage>
        <taxon>Eukaryota</taxon>
        <taxon>Metazoa</taxon>
        <taxon>Ecdysozoa</taxon>
        <taxon>Arthropoda</taxon>
        <taxon>Hexapoda</taxon>
        <taxon>Insecta</taxon>
        <taxon>Pterygota</taxon>
        <taxon>Neoptera</taxon>
        <taxon>Polyneoptera</taxon>
        <taxon>Phasmatodea</taxon>
        <taxon>Verophasmatodea</taxon>
        <taxon>Anareolatae</taxon>
        <taxon>Phasmatidae</taxon>
        <taxon>Eurycanthinae</taxon>
        <taxon>Dryococelus</taxon>
    </lineage>
</organism>
<protein>
    <submittedName>
        <fullName evidence="1">Uncharacterized protein</fullName>
    </submittedName>
</protein>
<keyword evidence="2" id="KW-1185">Reference proteome</keyword>
<name>A0ABQ9GL26_9NEOP</name>
<evidence type="ECO:0000313" key="2">
    <source>
        <dbReference type="Proteomes" id="UP001159363"/>
    </source>
</evidence>
<evidence type="ECO:0000313" key="1">
    <source>
        <dbReference type="EMBL" id="KAJ8872736.1"/>
    </source>
</evidence>
<dbReference type="Proteomes" id="UP001159363">
    <property type="component" value="Chromosome 10"/>
</dbReference>
<reference evidence="1 2" key="1">
    <citation type="submission" date="2023-02" db="EMBL/GenBank/DDBJ databases">
        <title>LHISI_Scaffold_Assembly.</title>
        <authorList>
            <person name="Stuart O.P."/>
            <person name="Cleave R."/>
            <person name="Magrath M.J.L."/>
            <person name="Mikheyev A.S."/>
        </authorList>
    </citation>
    <scope>NUCLEOTIDE SEQUENCE [LARGE SCALE GENOMIC DNA]</scope>
    <source>
        <strain evidence="1">Daus_M_001</strain>
        <tissue evidence="1">Leg muscle</tissue>
    </source>
</reference>
<comment type="caution">
    <text evidence="1">The sequence shown here is derived from an EMBL/GenBank/DDBJ whole genome shotgun (WGS) entry which is preliminary data.</text>
</comment>
<accession>A0ABQ9GL26</accession>